<dbReference type="STRING" id="1313292.BCO_0067700"/>
<reference evidence="14" key="1">
    <citation type="submission" date="2013-04" db="EMBL/GenBank/DDBJ databases">
        <title>Comparative Genomics of Relapsing Fever Spirochetes.</title>
        <authorList>
            <person name="Schwan T.G."/>
            <person name="Raffel S.J."/>
            <person name="Porcella S.F."/>
            <person name="Martens C.A."/>
            <person name="Bruno D.P."/>
            <person name="Ricklefs S.M."/>
            <person name="Barbian K.B."/>
        </authorList>
    </citation>
    <scope>NUCLEOTIDE SEQUENCE [LARGE SCALE GENOMIC DNA]</scope>
    <source>
        <strain evidence="14">Co53</strain>
    </source>
</reference>
<dbReference type="HAMAP" id="MF_00111">
    <property type="entry name" value="MurA"/>
    <property type="match status" value="1"/>
</dbReference>
<comment type="caution">
    <text evidence="12">Lacks conserved residue(s) required for the propagation of feature annotation.</text>
</comment>
<dbReference type="EC" id="2.5.1.7" evidence="12"/>
<dbReference type="GO" id="GO:0008360">
    <property type="term" value="P:regulation of cell shape"/>
    <property type="evidence" value="ECO:0007669"/>
    <property type="project" value="UniProtKB-KW"/>
</dbReference>
<evidence type="ECO:0000256" key="11">
    <source>
        <dbReference type="ARBA" id="ARBA00047527"/>
    </source>
</evidence>
<evidence type="ECO:0000256" key="6">
    <source>
        <dbReference type="ARBA" id="ARBA00022960"/>
    </source>
</evidence>
<dbReference type="SUPFAM" id="SSF55205">
    <property type="entry name" value="EPT/RTPC-like"/>
    <property type="match status" value="1"/>
</dbReference>
<dbReference type="GO" id="GO:0008760">
    <property type="term" value="F:UDP-N-acetylglucosamine 1-carboxyvinyltransferase activity"/>
    <property type="evidence" value="ECO:0007669"/>
    <property type="project" value="UniProtKB-UniRule"/>
</dbReference>
<keyword evidence="8 12" id="KW-0131">Cell cycle</keyword>
<comment type="similarity">
    <text evidence="10 12">Belongs to the EPSP synthase family. MurA subfamily.</text>
</comment>
<keyword evidence="7 12" id="KW-0573">Peptidoglycan synthesis</keyword>
<evidence type="ECO:0000256" key="12">
    <source>
        <dbReference type="HAMAP-Rule" id="MF_00111"/>
    </source>
</evidence>
<feature type="active site" description="Proton donor" evidence="12">
    <location>
        <position position="131"/>
    </location>
</feature>
<dbReference type="PANTHER" id="PTHR43783:SF1">
    <property type="entry name" value="UDP-N-ACETYLGLUCOSAMINE 1-CARBOXYVINYLTRANSFERASE"/>
    <property type="match status" value="1"/>
</dbReference>
<dbReference type="Proteomes" id="UP000019330">
    <property type="component" value="Chromosome"/>
</dbReference>
<evidence type="ECO:0000259" key="13">
    <source>
        <dbReference type="Pfam" id="PF00275"/>
    </source>
</evidence>
<dbReference type="InterPro" id="IPR005750">
    <property type="entry name" value="UDP_GlcNAc_COvinyl_MurA"/>
</dbReference>
<dbReference type="EMBL" id="CP005745">
    <property type="protein sequence ID" value="AHH10654.1"/>
    <property type="molecule type" value="Genomic_DNA"/>
</dbReference>
<dbReference type="NCBIfam" id="TIGR01072">
    <property type="entry name" value="murA"/>
    <property type="match status" value="1"/>
</dbReference>
<evidence type="ECO:0000256" key="4">
    <source>
        <dbReference type="ARBA" id="ARBA00022618"/>
    </source>
</evidence>
<dbReference type="GO" id="GO:0009252">
    <property type="term" value="P:peptidoglycan biosynthetic process"/>
    <property type="evidence" value="ECO:0007669"/>
    <property type="project" value="UniProtKB-UniRule"/>
</dbReference>
<evidence type="ECO:0000313" key="15">
    <source>
        <dbReference type="Proteomes" id="UP000019330"/>
    </source>
</evidence>
<dbReference type="Pfam" id="PF00275">
    <property type="entry name" value="EPSP_synthase"/>
    <property type="match status" value="1"/>
</dbReference>
<evidence type="ECO:0000313" key="14">
    <source>
        <dbReference type="EMBL" id="AHH10654.1"/>
    </source>
</evidence>
<evidence type="ECO:0000256" key="2">
    <source>
        <dbReference type="ARBA" id="ARBA00004752"/>
    </source>
</evidence>
<accession>W5STW5</accession>
<proteinExistence type="inferred from homology"/>
<feature type="domain" description="Enolpyruvate transferase" evidence="13">
    <location>
        <begin position="22"/>
        <end position="428"/>
    </location>
</feature>
<dbReference type="GO" id="GO:0071555">
    <property type="term" value="P:cell wall organization"/>
    <property type="evidence" value="ECO:0007669"/>
    <property type="project" value="UniProtKB-KW"/>
</dbReference>
<keyword evidence="4 12" id="KW-0132">Cell division</keyword>
<dbReference type="HOGENOM" id="CLU_027387_0_1_12"/>
<evidence type="ECO:0000256" key="8">
    <source>
        <dbReference type="ARBA" id="ARBA00023306"/>
    </source>
</evidence>
<feature type="binding site" evidence="12">
    <location>
        <position position="107"/>
    </location>
    <ligand>
        <name>UDP-N-acetyl-alpha-D-glucosamine</name>
        <dbReference type="ChEBI" id="CHEBI:57705"/>
    </ligand>
</feature>
<evidence type="ECO:0000256" key="5">
    <source>
        <dbReference type="ARBA" id="ARBA00022679"/>
    </source>
</evidence>
<feature type="binding site" evidence="12">
    <location>
        <begin position="37"/>
        <end position="38"/>
    </location>
    <ligand>
        <name>phosphoenolpyruvate</name>
        <dbReference type="ChEBI" id="CHEBI:58702"/>
    </ligand>
</feature>
<dbReference type="eggNOG" id="COG0766">
    <property type="taxonomic scope" value="Bacteria"/>
</dbReference>
<feature type="binding site" evidence="12">
    <location>
        <position position="348"/>
    </location>
    <ligand>
        <name>UDP-N-acetyl-alpha-D-glucosamine</name>
        <dbReference type="ChEBI" id="CHEBI:57705"/>
    </ligand>
</feature>
<feature type="binding site" evidence="12">
    <location>
        <position position="326"/>
    </location>
    <ligand>
        <name>UDP-N-acetyl-alpha-D-glucosamine</name>
        <dbReference type="ChEBI" id="CHEBI:57705"/>
    </ligand>
</feature>
<comment type="function">
    <text evidence="12">Cell wall formation. Adds enolpyruvyl to UDP-N-acetylglucosamine.</text>
</comment>
<comment type="subcellular location">
    <subcellularLocation>
        <location evidence="1 12">Cytoplasm</location>
    </subcellularLocation>
</comment>
<evidence type="ECO:0000256" key="10">
    <source>
        <dbReference type="ARBA" id="ARBA00038367"/>
    </source>
</evidence>
<gene>
    <name evidence="12" type="primary">murA</name>
    <name evidence="14" type="ORF">BCO_0067700</name>
</gene>
<dbReference type="GO" id="GO:0005737">
    <property type="term" value="C:cytoplasm"/>
    <property type="evidence" value="ECO:0007669"/>
    <property type="project" value="UniProtKB-SubCell"/>
</dbReference>
<dbReference type="InterPro" id="IPR036968">
    <property type="entry name" value="Enolpyruvate_Tfrase_sf"/>
</dbReference>
<evidence type="ECO:0000256" key="7">
    <source>
        <dbReference type="ARBA" id="ARBA00022984"/>
    </source>
</evidence>
<dbReference type="CDD" id="cd01555">
    <property type="entry name" value="UdpNAET"/>
    <property type="match status" value="1"/>
</dbReference>
<dbReference type="PATRIC" id="fig|1313292.3.peg.506"/>
<keyword evidence="5 12" id="KW-0808">Transferase</keyword>
<dbReference type="Gene3D" id="3.65.10.10">
    <property type="entry name" value="Enolpyruvate transferase domain"/>
    <property type="match status" value="2"/>
</dbReference>
<dbReference type="UniPathway" id="UPA00219"/>
<keyword evidence="3 12" id="KW-0963">Cytoplasm</keyword>
<dbReference type="GO" id="GO:0019277">
    <property type="term" value="P:UDP-N-acetylgalactosamine biosynthetic process"/>
    <property type="evidence" value="ECO:0007669"/>
    <property type="project" value="InterPro"/>
</dbReference>
<keyword evidence="15" id="KW-1185">Reference proteome</keyword>
<dbReference type="InterPro" id="IPR013792">
    <property type="entry name" value="RNA3'P_cycl/enolpyr_Trfase_a/b"/>
</dbReference>
<organism evidence="14 15">
    <name type="scientific">Borrelia coriaceae ATCC 43381</name>
    <dbReference type="NCBI Taxonomy" id="1408429"/>
    <lineage>
        <taxon>Bacteria</taxon>
        <taxon>Pseudomonadati</taxon>
        <taxon>Spirochaetota</taxon>
        <taxon>Spirochaetia</taxon>
        <taxon>Spirochaetales</taxon>
        <taxon>Borreliaceae</taxon>
        <taxon>Borrelia</taxon>
    </lineage>
</organism>
<dbReference type="GO" id="GO:0051301">
    <property type="term" value="P:cell division"/>
    <property type="evidence" value="ECO:0007669"/>
    <property type="project" value="UniProtKB-KW"/>
</dbReference>
<comment type="catalytic activity">
    <reaction evidence="11 12">
        <text>phosphoenolpyruvate + UDP-N-acetyl-alpha-D-glucosamine = UDP-N-acetyl-3-O-(1-carboxyvinyl)-alpha-D-glucosamine + phosphate</text>
        <dbReference type="Rhea" id="RHEA:18681"/>
        <dbReference type="ChEBI" id="CHEBI:43474"/>
        <dbReference type="ChEBI" id="CHEBI:57705"/>
        <dbReference type="ChEBI" id="CHEBI:58702"/>
        <dbReference type="ChEBI" id="CHEBI:68483"/>
        <dbReference type="EC" id="2.5.1.7"/>
    </reaction>
</comment>
<name>W5STW5_9SPIR</name>
<keyword evidence="9 12" id="KW-0961">Cell wall biogenesis/degradation</keyword>
<keyword evidence="6 12" id="KW-0133">Cell shape</keyword>
<evidence type="ECO:0000256" key="3">
    <source>
        <dbReference type="ARBA" id="ARBA00022490"/>
    </source>
</evidence>
<evidence type="ECO:0000256" key="1">
    <source>
        <dbReference type="ARBA" id="ARBA00004496"/>
    </source>
</evidence>
<dbReference type="PANTHER" id="PTHR43783">
    <property type="entry name" value="UDP-N-ACETYLGLUCOSAMINE 1-CARBOXYVINYLTRANSFERASE"/>
    <property type="match status" value="1"/>
</dbReference>
<dbReference type="InterPro" id="IPR001986">
    <property type="entry name" value="Enolpyruvate_Tfrase_dom"/>
</dbReference>
<comment type="pathway">
    <text evidence="2 12">Cell wall biogenesis; peptidoglycan biosynthesis.</text>
</comment>
<dbReference type="NCBIfam" id="NF006873">
    <property type="entry name" value="PRK09369.1"/>
    <property type="match status" value="1"/>
</dbReference>
<protein>
    <recommendedName>
        <fullName evidence="12">UDP-N-acetylglucosamine 1-carboxyvinyltransferase</fullName>
        <ecNumber evidence="12">2.5.1.7</ecNumber>
    </recommendedName>
    <alternativeName>
        <fullName evidence="12">Enoylpyruvate transferase</fullName>
    </alternativeName>
    <alternativeName>
        <fullName evidence="12">UDP-N-acetylglucosamine enolpyruvyl transferase</fullName>
        <shortName evidence="12">EPT</shortName>
    </alternativeName>
</protein>
<evidence type="ECO:0000256" key="9">
    <source>
        <dbReference type="ARBA" id="ARBA00023316"/>
    </source>
</evidence>
<sequence length="441" mass="47986">MCFVYATPLFGLEVIMYSYLVEGGFKIGGKITASGNKNAALPCITAALLTDEEVILENIPDIKDVEVILSILKDLGVDILIQGNTLKIKALNVVKTDMDSSLTDLIRASILFVGPMLARCGKIDIAPPGGDVIGKRRLDTHFYGLGKLGAKLIESERIVLEVDKLIGAEMFLDEASVTATENIIMASVLAFGETVVMNAACEPHVQDLCKMLNSMGADISGIGSNMLRIRGVKRLSGTRFRIGADFMQIGSLISLAALTGGELEISQADPQNFVLIRHVYSRLGINFEYDNENIYVKEKQTLKVKLDFGGHIPKIDDGPWPAFPTDLMSIMIVTATQVNGTVLIFEKMFESRMFFVDKLIKMGAQIVLCDPHRVVVTGKAVLKGSNVSSPDVRAGMSLLIAALCAEGESCIQNVYQIERGYEDVVAKLSFLGAKIKRVEDK</sequence>
<dbReference type="InterPro" id="IPR050068">
    <property type="entry name" value="MurA_subfamily"/>
</dbReference>
<dbReference type="AlphaFoldDB" id="W5STW5"/>